<dbReference type="Pfam" id="PF04069">
    <property type="entry name" value="OpuAC"/>
    <property type="match status" value="1"/>
</dbReference>
<feature type="domain" description="ABC-type glycine betaine transport system substrate-binding" evidence="2">
    <location>
        <begin position="25"/>
        <end position="297"/>
    </location>
</feature>
<dbReference type="CDD" id="cd13641">
    <property type="entry name" value="PBP2_HisX_like"/>
    <property type="match status" value="1"/>
</dbReference>
<evidence type="ECO:0000313" key="4">
    <source>
        <dbReference type="Proteomes" id="UP000766629"/>
    </source>
</evidence>
<protein>
    <submittedName>
        <fullName evidence="3">ABC transporter substrate-binding protein</fullName>
    </submittedName>
</protein>
<dbReference type="EMBL" id="JAHVJA010000015">
    <property type="protein sequence ID" value="MBY6141940.1"/>
    <property type="molecule type" value="Genomic_DNA"/>
</dbReference>
<name>A0ABS7NL67_9RHOB</name>
<accession>A0ABS7NL67</accession>
<keyword evidence="1" id="KW-0732">Signal</keyword>
<keyword evidence="4" id="KW-1185">Reference proteome</keyword>
<dbReference type="InterPro" id="IPR007210">
    <property type="entry name" value="ABC_Gly_betaine_transp_sub-bd"/>
</dbReference>
<proteinExistence type="predicted"/>
<dbReference type="Gene3D" id="3.40.190.100">
    <property type="entry name" value="Glycine betaine-binding periplasmic protein, domain 2"/>
    <property type="match status" value="1"/>
</dbReference>
<organism evidence="3 4">
    <name type="scientific">Leisingera daeponensis</name>
    <dbReference type="NCBI Taxonomy" id="405746"/>
    <lineage>
        <taxon>Bacteria</taxon>
        <taxon>Pseudomonadati</taxon>
        <taxon>Pseudomonadota</taxon>
        <taxon>Alphaproteobacteria</taxon>
        <taxon>Rhodobacterales</taxon>
        <taxon>Roseobacteraceae</taxon>
        <taxon>Leisingera</taxon>
    </lineage>
</organism>
<sequence length="320" mass="34273">MKRLLLTSAFAMGLAAPAWAEGCGDVTITQMDWASANVVTSVAKFLMEQGYGCTVTTVPSSTPTALTSVAETGTPDILTELWVNTAPAYAKLVADGKLVELADVLSDGGIEGWWVPQYVVDAHPEAATLDGILANPDLVGRRFDNCPDGWGCRTVNDNMNRAIDMESKGIEVFNHGSGETLATAIAAAYADQKPWFGFYWAPTAVLGKYPMVLVDIGVHDAETHTCNGSNDCAEPGVSAYPSAAVKTAATADFQQREPAIAELMSNISFTNDQMNGVLAWMEDNNASAEEGAVYFLTNNKDQWSDWLNDDARSKLSAILK</sequence>
<comment type="caution">
    <text evidence="3">The sequence shown here is derived from an EMBL/GenBank/DDBJ whole genome shotgun (WGS) entry which is preliminary data.</text>
</comment>
<dbReference type="Gene3D" id="3.40.190.10">
    <property type="entry name" value="Periplasmic binding protein-like II"/>
    <property type="match status" value="1"/>
</dbReference>
<feature type="signal peptide" evidence="1">
    <location>
        <begin position="1"/>
        <end position="20"/>
    </location>
</feature>
<feature type="chain" id="PRO_5046033119" evidence="1">
    <location>
        <begin position="21"/>
        <end position="320"/>
    </location>
</feature>
<dbReference type="Proteomes" id="UP000766629">
    <property type="component" value="Unassembled WGS sequence"/>
</dbReference>
<dbReference type="RefSeq" id="WP_222509883.1">
    <property type="nucleotide sequence ID" value="NZ_JAHVJA010000015.1"/>
</dbReference>
<dbReference type="SUPFAM" id="SSF53850">
    <property type="entry name" value="Periplasmic binding protein-like II"/>
    <property type="match status" value="1"/>
</dbReference>
<evidence type="ECO:0000256" key="1">
    <source>
        <dbReference type="SAM" id="SignalP"/>
    </source>
</evidence>
<gene>
    <name evidence="3" type="ORF">KUV26_21105</name>
</gene>
<reference evidence="3 4" key="1">
    <citation type="submission" date="2021-06" db="EMBL/GenBank/DDBJ databases">
        <title>50 bacteria genomes isolated from Dapeng, Shenzhen, China.</title>
        <authorList>
            <person name="Zheng W."/>
            <person name="Yu S."/>
            <person name="Huang Y."/>
        </authorList>
    </citation>
    <scope>NUCLEOTIDE SEQUENCE [LARGE SCALE GENOMIC DNA]</scope>
    <source>
        <strain evidence="3 4">DP1N14-2</strain>
    </source>
</reference>
<evidence type="ECO:0000313" key="3">
    <source>
        <dbReference type="EMBL" id="MBY6141940.1"/>
    </source>
</evidence>
<evidence type="ECO:0000259" key="2">
    <source>
        <dbReference type="Pfam" id="PF04069"/>
    </source>
</evidence>